<feature type="signal peptide" evidence="2">
    <location>
        <begin position="1"/>
        <end position="20"/>
    </location>
</feature>
<dbReference type="InterPro" id="IPR029058">
    <property type="entry name" value="AB_hydrolase_fold"/>
</dbReference>
<evidence type="ECO:0000313" key="4">
    <source>
        <dbReference type="EMBL" id="KGG53221.1"/>
    </source>
</evidence>
<evidence type="ECO:0000259" key="3">
    <source>
        <dbReference type="Pfam" id="PF12146"/>
    </source>
</evidence>
<feature type="domain" description="Serine aminopeptidase S33" evidence="3">
    <location>
        <begin position="257"/>
        <end position="309"/>
    </location>
</feature>
<accession>A0A098VZN6</accession>
<dbReference type="SUPFAM" id="SSF53474">
    <property type="entry name" value="alpha/beta-Hydrolases"/>
    <property type="match status" value="1"/>
</dbReference>
<keyword evidence="1" id="KW-0175">Coiled coil</keyword>
<dbReference type="PROSITE" id="PS51257">
    <property type="entry name" value="PROKAR_LIPOPROTEIN"/>
    <property type="match status" value="1"/>
</dbReference>
<evidence type="ECO:0000313" key="5">
    <source>
        <dbReference type="Proteomes" id="UP000029725"/>
    </source>
</evidence>
<dbReference type="OrthoDB" id="10249433at2759"/>
<dbReference type="HOGENOM" id="CLU_801896_0_0_1"/>
<dbReference type="Gene3D" id="1.10.287.950">
    <property type="entry name" value="Methyl-accepting chemotaxis protein"/>
    <property type="match status" value="1"/>
</dbReference>
<dbReference type="Pfam" id="PF12146">
    <property type="entry name" value="Hydrolase_4"/>
    <property type="match status" value="1"/>
</dbReference>
<keyword evidence="2" id="KW-0732">Signal</keyword>
<dbReference type="SUPFAM" id="SSF57997">
    <property type="entry name" value="Tropomyosin"/>
    <property type="match status" value="1"/>
</dbReference>
<gene>
    <name evidence="4" type="ORF">DI09_102p50</name>
</gene>
<dbReference type="AlphaFoldDB" id="A0A098VZN6"/>
<comment type="caution">
    <text evidence="4">The sequence shown here is derived from an EMBL/GenBank/DDBJ whole genome shotgun (WGS) entry which is preliminary data.</text>
</comment>
<feature type="coiled-coil region" evidence="1">
    <location>
        <begin position="81"/>
        <end position="199"/>
    </location>
</feature>
<organism evidence="4 5">
    <name type="scientific">Mitosporidium daphniae</name>
    <dbReference type="NCBI Taxonomy" id="1485682"/>
    <lineage>
        <taxon>Eukaryota</taxon>
        <taxon>Fungi</taxon>
        <taxon>Fungi incertae sedis</taxon>
        <taxon>Microsporidia</taxon>
        <taxon>Mitosporidium</taxon>
    </lineage>
</organism>
<dbReference type="RefSeq" id="XP_013239657.1">
    <property type="nucleotide sequence ID" value="XM_013384203.1"/>
</dbReference>
<dbReference type="Gene3D" id="3.40.50.1820">
    <property type="entry name" value="alpha/beta hydrolase"/>
    <property type="match status" value="1"/>
</dbReference>
<dbReference type="EMBL" id="JMKJ01000003">
    <property type="protein sequence ID" value="KGG53221.1"/>
    <property type="molecule type" value="Genomic_DNA"/>
</dbReference>
<evidence type="ECO:0000256" key="1">
    <source>
        <dbReference type="SAM" id="Coils"/>
    </source>
</evidence>
<feature type="chain" id="PRO_5001942094" description="Serine aminopeptidase S33 domain-containing protein" evidence="2">
    <location>
        <begin position="21"/>
        <end position="346"/>
    </location>
</feature>
<evidence type="ECO:0000256" key="2">
    <source>
        <dbReference type="SAM" id="SignalP"/>
    </source>
</evidence>
<keyword evidence="5" id="KW-1185">Reference proteome</keyword>
<protein>
    <recommendedName>
        <fullName evidence="3">Serine aminopeptidase S33 domain-containing protein</fullName>
    </recommendedName>
</protein>
<dbReference type="Proteomes" id="UP000029725">
    <property type="component" value="Unassembled WGS sequence"/>
</dbReference>
<dbReference type="InterPro" id="IPR022742">
    <property type="entry name" value="Hydrolase_4"/>
</dbReference>
<reference evidence="4 5" key="1">
    <citation type="submission" date="2014-04" db="EMBL/GenBank/DDBJ databases">
        <title>A new species of microsporidia sheds light on the evolution of extreme parasitism.</title>
        <authorList>
            <person name="Haag K.L."/>
            <person name="James T.Y."/>
            <person name="Larsson R."/>
            <person name="Schaer T.M."/>
            <person name="Refardt D."/>
            <person name="Pombert J.-F."/>
            <person name="Ebert D."/>
        </authorList>
    </citation>
    <scope>NUCLEOTIDE SEQUENCE [LARGE SCALE GENOMIC DNA]</scope>
    <source>
        <strain evidence="4 5">UGP3</strain>
        <tissue evidence="4">Spores</tissue>
    </source>
</reference>
<sequence length="346" mass="38755">MKIPFIVLVVTIIYSCSVYGRTSFDTRGDEVVIRQIDNKSKSSELDQQTKDDYNNFEDMVKNTATMVGETQAAIEDTKKGIEDTNGAIAVLKREIYEAEQKSKALREDMNKNNANSAVLQKKMDNAAKEVKDLEDRLNKLNSDIDTAEKMQEDTGKKTIDDENGIKDNNDMIKKNKNKIKKFQERLNTLKGVLQKHLDDLQKGKDGLELLERSVRKTAQEAFTTIADKTTEEASKKKYTPPEENTKKVVVLNMDVEDIKAVVLVVHGLGEHFGRYANFFGHELIKSRIGIAGFDLPGHGANAKNVGYVGKSGFKGLFGAINNAIFALKEHLPAIPIILVTFWLSNR</sequence>
<dbReference type="GeneID" id="25257893"/>
<proteinExistence type="predicted"/>
<name>A0A098VZN6_9MICR</name>
<dbReference type="VEuPathDB" id="MicrosporidiaDB:DI09_102p50"/>